<evidence type="ECO:0000256" key="4">
    <source>
        <dbReference type="ARBA" id="ARBA00022692"/>
    </source>
</evidence>
<name>A0A0G1QQJ4_9BACT</name>
<gene>
    <name evidence="9" type="primary">secE</name>
    <name evidence="10" type="ORF">UX31_C0045G0002</name>
</gene>
<comment type="subcellular location">
    <subcellularLocation>
        <location evidence="9">Cell membrane</location>
        <topology evidence="9">Single-pass membrane protein</topology>
    </subcellularLocation>
    <subcellularLocation>
        <location evidence="1">Membrane</location>
    </subcellularLocation>
</comment>
<dbReference type="Gene3D" id="1.20.5.1030">
    <property type="entry name" value="Preprotein translocase secy subunit"/>
    <property type="match status" value="1"/>
</dbReference>
<keyword evidence="3 9" id="KW-1003">Cell membrane</keyword>
<dbReference type="GO" id="GO:0065002">
    <property type="term" value="P:intracellular protein transmembrane transport"/>
    <property type="evidence" value="ECO:0007669"/>
    <property type="project" value="UniProtKB-UniRule"/>
</dbReference>
<dbReference type="InterPro" id="IPR001901">
    <property type="entry name" value="Translocase_SecE/Sec61-g"/>
</dbReference>
<organism evidence="10 11">
    <name type="scientific">Candidatus Nomurabacteria bacterium GW2011_GWA1_46_11</name>
    <dbReference type="NCBI Taxonomy" id="1618732"/>
    <lineage>
        <taxon>Bacteria</taxon>
        <taxon>Candidatus Nomuraibacteriota</taxon>
    </lineage>
</organism>
<dbReference type="NCBIfam" id="TIGR00964">
    <property type="entry name" value="secE_bact"/>
    <property type="match status" value="1"/>
</dbReference>
<keyword evidence="6 9" id="KW-1133">Transmembrane helix</keyword>
<keyword evidence="2 9" id="KW-0813">Transport</keyword>
<dbReference type="HAMAP" id="MF_00422">
    <property type="entry name" value="SecE"/>
    <property type="match status" value="1"/>
</dbReference>
<sequence length="61" mass="7015">MSNTSNFFKDVWAEMQRVHWPTRQETVKYTLIVAGMSIVLAAFLGGLDIIFSFVLNRLITH</sequence>
<feature type="transmembrane region" description="Helical" evidence="9">
    <location>
        <begin position="29"/>
        <end position="55"/>
    </location>
</feature>
<reference evidence="10 11" key="1">
    <citation type="journal article" date="2015" name="Nature">
        <title>rRNA introns, odd ribosomes, and small enigmatic genomes across a large radiation of phyla.</title>
        <authorList>
            <person name="Brown C.T."/>
            <person name="Hug L.A."/>
            <person name="Thomas B.C."/>
            <person name="Sharon I."/>
            <person name="Castelle C.J."/>
            <person name="Singh A."/>
            <person name="Wilkins M.J."/>
            <person name="Williams K.H."/>
            <person name="Banfield J.F."/>
        </authorList>
    </citation>
    <scope>NUCLEOTIDE SEQUENCE [LARGE SCALE GENOMIC DNA]</scope>
</reference>
<dbReference type="InterPro" id="IPR005807">
    <property type="entry name" value="SecE_bac"/>
</dbReference>
<keyword evidence="7 9" id="KW-0811">Translocation</keyword>
<dbReference type="Proteomes" id="UP000034107">
    <property type="component" value="Unassembled WGS sequence"/>
</dbReference>
<evidence type="ECO:0000256" key="7">
    <source>
        <dbReference type="ARBA" id="ARBA00023010"/>
    </source>
</evidence>
<evidence type="ECO:0000256" key="5">
    <source>
        <dbReference type="ARBA" id="ARBA00022927"/>
    </source>
</evidence>
<evidence type="ECO:0000313" key="10">
    <source>
        <dbReference type="EMBL" id="KKU20038.1"/>
    </source>
</evidence>
<evidence type="ECO:0000313" key="11">
    <source>
        <dbReference type="Proteomes" id="UP000034107"/>
    </source>
</evidence>
<dbReference type="GO" id="GO:0008320">
    <property type="term" value="F:protein transmembrane transporter activity"/>
    <property type="evidence" value="ECO:0007669"/>
    <property type="project" value="UniProtKB-UniRule"/>
</dbReference>
<accession>A0A0G1QQJ4</accession>
<evidence type="ECO:0000256" key="8">
    <source>
        <dbReference type="ARBA" id="ARBA00023136"/>
    </source>
</evidence>
<evidence type="ECO:0000256" key="2">
    <source>
        <dbReference type="ARBA" id="ARBA00022448"/>
    </source>
</evidence>
<dbReference type="GO" id="GO:0009306">
    <property type="term" value="P:protein secretion"/>
    <property type="evidence" value="ECO:0007669"/>
    <property type="project" value="UniProtKB-UniRule"/>
</dbReference>
<protein>
    <recommendedName>
        <fullName evidence="9">Protein translocase subunit SecE</fullName>
    </recommendedName>
</protein>
<proteinExistence type="inferred from homology"/>
<dbReference type="GO" id="GO:0005886">
    <property type="term" value="C:plasma membrane"/>
    <property type="evidence" value="ECO:0007669"/>
    <property type="project" value="UniProtKB-SubCell"/>
</dbReference>
<comment type="similarity">
    <text evidence="9">Belongs to the SecE/SEC61-gamma family.</text>
</comment>
<comment type="function">
    <text evidence="9">Essential subunit of the Sec protein translocation channel SecYEG. Clamps together the 2 halves of SecY. May contact the channel plug during translocation.</text>
</comment>
<keyword evidence="5 9" id="KW-0653">Protein transport</keyword>
<evidence type="ECO:0000256" key="6">
    <source>
        <dbReference type="ARBA" id="ARBA00022989"/>
    </source>
</evidence>
<dbReference type="AlphaFoldDB" id="A0A0G1QQJ4"/>
<evidence type="ECO:0000256" key="9">
    <source>
        <dbReference type="HAMAP-Rule" id="MF_00422"/>
    </source>
</evidence>
<dbReference type="EMBL" id="LCLS01000045">
    <property type="protein sequence ID" value="KKU20038.1"/>
    <property type="molecule type" value="Genomic_DNA"/>
</dbReference>
<evidence type="ECO:0000256" key="1">
    <source>
        <dbReference type="ARBA" id="ARBA00004370"/>
    </source>
</evidence>
<dbReference type="PANTHER" id="PTHR33910:SF1">
    <property type="entry name" value="PROTEIN TRANSLOCASE SUBUNIT SECE"/>
    <property type="match status" value="1"/>
</dbReference>
<dbReference type="PROSITE" id="PS01067">
    <property type="entry name" value="SECE_SEC61G"/>
    <property type="match status" value="1"/>
</dbReference>
<keyword evidence="8 9" id="KW-0472">Membrane</keyword>
<dbReference type="Pfam" id="PF00584">
    <property type="entry name" value="SecE"/>
    <property type="match status" value="1"/>
</dbReference>
<dbReference type="PANTHER" id="PTHR33910">
    <property type="entry name" value="PROTEIN TRANSLOCASE SUBUNIT SECE"/>
    <property type="match status" value="1"/>
</dbReference>
<comment type="caution">
    <text evidence="10">The sequence shown here is derived from an EMBL/GenBank/DDBJ whole genome shotgun (WGS) entry which is preliminary data.</text>
</comment>
<keyword evidence="4 9" id="KW-0812">Transmembrane</keyword>
<dbReference type="GO" id="GO:0006605">
    <property type="term" value="P:protein targeting"/>
    <property type="evidence" value="ECO:0007669"/>
    <property type="project" value="UniProtKB-UniRule"/>
</dbReference>
<comment type="subunit">
    <text evidence="9">Component of the Sec protein translocase complex. Heterotrimer consisting of SecY, SecE and SecG subunits. The heterotrimers can form oligomers, although 1 heterotrimer is thought to be able to translocate proteins. Interacts with the ribosome. Interacts with SecDF, and other proteins may be involved. Interacts with SecA.</text>
</comment>
<dbReference type="InterPro" id="IPR038379">
    <property type="entry name" value="SecE_sf"/>
</dbReference>
<evidence type="ECO:0000256" key="3">
    <source>
        <dbReference type="ARBA" id="ARBA00022475"/>
    </source>
</evidence>
<dbReference type="GO" id="GO:0043952">
    <property type="term" value="P:protein transport by the Sec complex"/>
    <property type="evidence" value="ECO:0007669"/>
    <property type="project" value="UniProtKB-UniRule"/>
</dbReference>